<evidence type="ECO:0000256" key="4">
    <source>
        <dbReference type="ARBA" id="ARBA00023125"/>
    </source>
</evidence>
<dbReference type="InterPro" id="IPR036864">
    <property type="entry name" value="Zn2-C6_fun-type_DNA-bd_sf"/>
</dbReference>
<sequence>MSGTSPESTGDHTDTERKDIPRKRSKVSRACDACRRKKVRCDAEFLSTLQKVTKICTNCLRTNDVCTFARVPLKRGPTKGYSRDSADQRIADDSEVVNRSRLGLDLTPFPNILPTNGTAPTVGMLGGIGPHASLSLSLTSTATSSATSISSMLGNYINHLSAAQTNHNRIATPPSPIPQQLVKPLLHRLKFLPSSPAPIILPPLLGTTQAQKINVPLAGPTISPGPLSGSKIPESKDSRIQGPLWKVPYEMPTEPSGLDPMSPSMSLDSRRSSVDSVSSILTAGLRSRLPSLQPLTSLNSDLAMSDSDSEDVYVSRARASISPQNSISSLLSLNGRVGKLLTISANPPNAHSHSHSHSLSVGSIGAFGPMTQPGYSYSTLLTSTIAPSNPHFTHAPYDGQPVLDPASYYSRSGYGGPSYIVHQQPPAVMGAIPPAPQSIQNSPEYNIRTYYSKFQGMFPVLPFEEQRLIQALGDLLRESQQSMLLVQLFYSALNNLVNYQNIPVDCLTSLLHQFLDLYPFEKHGMQATNNAVMVAVAALILINYTILIKGNSYSLAISIAAGLLGDLKILDKFALVCNSTSAYSPDDVQIYLPRLQMCLFIIDDCYSLSFGTQPRVQGDFDLLVKTIPQTFPELFAQLAFVSNLPIAKIFHNLLVLKGKDLTNRTKTKSSILAQSGSVPESSFASLFSTIIKDKYELFDFFVEVLSYMRSLPATKTQDEDVREQIYDFQLKIIRLIRKLSQSVLDFANYISSIYFQTKGQATDISSSPFFNVSYGHSFKLINACKKILDSLINHMNENDIISRLVKINNDLSISYNLLVSNLNNNFHNISNAKNNTYGNSLNRSSSGATLTASPEVPEIGGLGTACILLVTSKLEGYNLSFNNLPSKFDLNANANQTANMSGWNTELSGIYESLILNEDVEGWY</sequence>
<proteinExistence type="predicted"/>
<reference evidence="9 10" key="1">
    <citation type="submission" date="2023-10" db="EMBL/GenBank/DDBJ databases">
        <title>Draft Genome Sequence of Candida saopaulonensis from a very Premature Infant with Sepsis.</title>
        <authorList>
            <person name="Ning Y."/>
            <person name="Dai R."/>
            <person name="Xiao M."/>
            <person name="Xu Y."/>
            <person name="Yan Q."/>
            <person name="Zhang L."/>
        </authorList>
    </citation>
    <scope>NUCLEOTIDE SEQUENCE [LARGE SCALE GENOMIC DNA]</scope>
    <source>
        <strain evidence="9 10">19XY460</strain>
    </source>
</reference>
<evidence type="ECO:0000256" key="3">
    <source>
        <dbReference type="ARBA" id="ARBA00023015"/>
    </source>
</evidence>
<feature type="domain" description="Zn(2)-C6 fungal-type" evidence="8">
    <location>
        <begin position="30"/>
        <end position="68"/>
    </location>
</feature>
<dbReference type="RefSeq" id="XP_062879059.1">
    <property type="nucleotide sequence ID" value="XM_063022989.1"/>
</dbReference>
<dbReference type="InterPro" id="IPR001138">
    <property type="entry name" value="Zn2Cys6_DnaBD"/>
</dbReference>
<evidence type="ECO:0000256" key="5">
    <source>
        <dbReference type="ARBA" id="ARBA00023163"/>
    </source>
</evidence>
<dbReference type="CDD" id="cd00067">
    <property type="entry name" value="GAL4"/>
    <property type="match status" value="1"/>
</dbReference>
<keyword evidence="1" id="KW-0479">Metal-binding</keyword>
<evidence type="ECO:0000313" key="9">
    <source>
        <dbReference type="EMBL" id="WPK26678.1"/>
    </source>
</evidence>
<dbReference type="SMART" id="SM00066">
    <property type="entry name" value="GAL4"/>
    <property type="match status" value="1"/>
</dbReference>
<name>A0AAX4HDI3_9ASCO</name>
<dbReference type="InterPro" id="IPR050797">
    <property type="entry name" value="Carb_Metab_Trans_Reg"/>
</dbReference>
<dbReference type="AlphaFoldDB" id="A0AAX4HDI3"/>
<dbReference type="GeneID" id="88175101"/>
<dbReference type="KEGG" id="asau:88175101"/>
<evidence type="ECO:0000256" key="7">
    <source>
        <dbReference type="SAM" id="MobiDB-lite"/>
    </source>
</evidence>
<evidence type="ECO:0000313" key="10">
    <source>
        <dbReference type="Proteomes" id="UP001338582"/>
    </source>
</evidence>
<keyword evidence="6" id="KW-0539">Nucleus</keyword>
<feature type="compositionally biased region" description="Basic and acidic residues" evidence="7">
    <location>
        <begin position="9"/>
        <end position="19"/>
    </location>
</feature>
<organism evidence="9 10">
    <name type="scientific">Australozyma saopauloensis</name>
    <dbReference type="NCBI Taxonomy" id="291208"/>
    <lineage>
        <taxon>Eukaryota</taxon>
        <taxon>Fungi</taxon>
        <taxon>Dikarya</taxon>
        <taxon>Ascomycota</taxon>
        <taxon>Saccharomycotina</taxon>
        <taxon>Pichiomycetes</taxon>
        <taxon>Metschnikowiaceae</taxon>
        <taxon>Australozyma</taxon>
    </lineage>
</organism>
<dbReference type="PROSITE" id="PS50048">
    <property type="entry name" value="ZN2_CY6_FUNGAL_2"/>
    <property type="match status" value="1"/>
</dbReference>
<dbReference type="Pfam" id="PF00172">
    <property type="entry name" value="Zn_clus"/>
    <property type="match status" value="1"/>
</dbReference>
<dbReference type="GO" id="GO:0008270">
    <property type="term" value="F:zinc ion binding"/>
    <property type="evidence" value="ECO:0007669"/>
    <property type="project" value="InterPro"/>
</dbReference>
<evidence type="ECO:0000259" key="8">
    <source>
        <dbReference type="PROSITE" id="PS50048"/>
    </source>
</evidence>
<accession>A0AAX4HDI3</accession>
<keyword evidence="4" id="KW-0238">DNA-binding</keyword>
<feature type="region of interest" description="Disordered" evidence="7">
    <location>
        <begin position="1"/>
        <end position="23"/>
    </location>
</feature>
<protein>
    <recommendedName>
        <fullName evidence="8">Zn(2)-C6 fungal-type domain-containing protein</fullName>
    </recommendedName>
</protein>
<keyword evidence="5" id="KW-0804">Transcription</keyword>
<dbReference type="GO" id="GO:0003677">
    <property type="term" value="F:DNA binding"/>
    <property type="evidence" value="ECO:0007669"/>
    <property type="project" value="UniProtKB-KW"/>
</dbReference>
<dbReference type="PANTHER" id="PTHR31668">
    <property type="entry name" value="GLUCOSE TRANSPORT TRANSCRIPTION REGULATOR RGT1-RELATED-RELATED"/>
    <property type="match status" value="1"/>
</dbReference>
<keyword evidence="10" id="KW-1185">Reference proteome</keyword>
<evidence type="ECO:0000256" key="6">
    <source>
        <dbReference type="ARBA" id="ARBA00023242"/>
    </source>
</evidence>
<dbReference type="EMBL" id="CP138898">
    <property type="protein sequence ID" value="WPK26678.1"/>
    <property type="molecule type" value="Genomic_DNA"/>
</dbReference>
<keyword evidence="3" id="KW-0805">Transcription regulation</keyword>
<gene>
    <name evidence="9" type="ORF">PUMCH_004038</name>
</gene>
<evidence type="ECO:0000256" key="2">
    <source>
        <dbReference type="ARBA" id="ARBA00022833"/>
    </source>
</evidence>
<dbReference type="PANTHER" id="PTHR31668:SF26">
    <property type="entry name" value="GLUCOSE TRANSPORT TRANSCRIPTION REGULATOR RGT1-RELATED"/>
    <property type="match status" value="1"/>
</dbReference>
<dbReference type="Gene3D" id="4.10.240.10">
    <property type="entry name" value="Zn(2)-C6 fungal-type DNA-binding domain"/>
    <property type="match status" value="1"/>
</dbReference>
<dbReference type="Proteomes" id="UP001338582">
    <property type="component" value="Chromosome 5"/>
</dbReference>
<dbReference type="SUPFAM" id="SSF57701">
    <property type="entry name" value="Zn2/Cys6 DNA-binding domain"/>
    <property type="match status" value="1"/>
</dbReference>
<evidence type="ECO:0000256" key="1">
    <source>
        <dbReference type="ARBA" id="ARBA00022723"/>
    </source>
</evidence>
<keyword evidence="2" id="KW-0862">Zinc</keyword>
<dbReference type="GO" id="GO:0000981">
    <property type="term" value="F:DNA-binding transcription factor activity, RNA polymerase II-specific"/>
    <property type="evidence" value="ECO:0007669"/>
    <property type="project" value="InterPro"/>
</dbReference>